<dbReference type="SUPFAM" id="SSF50044">
    <property type="entry name" value="SH3-domain"/>
    <property type="match status" value="1"/>
</dbReference>
<dbReference type="InterPro" id="IPR006977">
    <property type="entry name" value="Yip1_dom"/>
</dbReference>
<dbReference type="InterPro" id="IPR045231">
    <property type="entry name" value="Yip1/4-like"/>
</dbReference>
<comment type="function">
    <text evidence="9">Involved in the maintenance of the Golgi structure.</text>
</comment>
<feature type="region of interest" description="Disordered" evidence="13">
    <location>
        <begin position="226"/>
        <end position="276"/>
    </location>
</feature>
<dbReference type="Gene3D" id="1.10.555.10">
    <property type="entry name" value="Rho GTPase activation protein"/>
    <property type="match status" value="1"/>
</dbReference>
<evidence type="ECO:0000256" key="5">
    <source>
        <dbReference type="ARBA" id="ARBA00022989"/>
    </source>
</evidence>
<evidence type="ECO:0000256" key="13">
    <source>
        <dbReference type="SAM" id="MobiDB-lite"/>
    </source>
</evidence>
<proteinExistence type="inferred from homology"/>
<keyword evidence="5 14" id="KW-1133">Transmembrane helix</keyword>
<dbReference type="PANTHER" id="PTHR21236:SF7">
    <property type="entry name" value="PROTEIN YIPF4"/>
    <property type="match status" value="1"/>
</dbReference>
<name>A0ABN7S1S8_OIKDI</name>
<evidence type="ECO:0000256" key="12">
    <source>
        <dbReference type="PROSITE-ProRule" id="PRU00192"/>
    </source>
</evidence>
<keyword evidence="17" id="KW-1185">Reference proteome</keyword>
<evidence type="ECO:0000256" key="9">
    <source>
        <dbReference type="ARBA" id="ARBA00037720"/>
    </source>
</evidence>
<dbReference type="EMBL" id="OU015568">
    <property type="protein sequence ID" value="CAG5086315.1"/>
    <property type="molecule type" value="Genomic_DNA"/>
</dbReference>
<feature type="transmembrane region" description="Helical" evidence="14">
    <location>
        <begin position="796"/>
        <end position="816"/>
    </location>
</feature>
<organism evidence="16 17">
    <name type="scientific">Oikopleura dioica</name>
    <name type="common">Tunicate</name>
    <dbReference type="NCBI Taxonomy" id="34765"/>
    <lineage>
        <taxon>Eukaryota</taxon>
        <taxon>Metazoa</taxon>
        <taxon>Chordata</taxon>
        <taxon>Tunicata</taxon>
        <taxon>Appendicularia</taxon>
        <taxon>Copelata</taxon>
        <taxon>Oikopleuridae</taxon>
        <taxon>Oikopleura</taxon>
    </lineage>
</organism>
<dbReference type="Proteomes" id="UP001158576">
    <property type="component" value="Chromosome PAR"/>
</dbReference>
<keyword evidence="7 14" id="KW-0472">Membrane</keyword>
<feature type="transmembrane region" description="Helical" evidence="14">
    <location>
        <begin position="733"/>
        <end position="753"/>
    </location>
</feature>
<evidence type="ECO:0000256" key="14">
    <source>
        <dbReference type="SAM" id="Phobius"/>
    </source>
</evidence>
<dbReference type="InterPro" id="IPR001452">
    <property type="entry name" value="SH3_domain"/>
</dbReference>
<dbReference type="Pfam" id="PF00620">
    <property type="entry name" value="RhoGAP"/>
    <property type="match status" value="1"/>
</dbReference>
<evidence type="ECO:0000313" key="17">
    <source>
        <dbReference type="Proteomes" id="UP001158576"/>
    </source>
</evidence>
<dbReference type="InterPro" id="IPR008936">
    <property type="entry name" value="Rho_GTPase_activation_prot"/>
</dbReference>
<evidence type="ECO:0000256" key="6">
    <source>
        <dbReference type="ARBA" id="ARBA00023034"/>
    </source>
</evidence>
<feature type="compositionally biased region" description="Basic and acidic residues" evidence="13">
    <location>
        <begin position="187"/>
        <end position="200"/>
    </location>
</feature>
<evidence type="ECO:0000259" key="15">
    <source>
        <dbReference type="PROSITE" id="PS50002"/>
    </source>
</evidence>
<evidence type="ECO:0000256" key="1">
    <source>
        <dbReference type="ARBA" id="ARBA00004653"/>
    </source>
</evidence>
<sequence length="844" mass="96118">MDDIGHVLQANYAHTYEAESSNGSKRTIRIKPGDKYILLKKTNDDWWDVIPYDEDPGVKHFYVPSTFVKPVDRPKVEASDHPDFNKQLRKIRKEQTRRPQSTFIDGATLASPTGHESFNSSLSPHQVSYDQRRSTSPNPKTFVDMSTSTLSTSQEHLDEMSNALTLGVAALPSGIAGRVTPVVPDRALKPRNDPYADMDIRCTTPDPMRPISPDYEDVLYYEPPAVTDDENIDSSGPKKKTRGGMSMTKRTRQRLAEAPAPVKVHQRTTSATSESDVFSGEISNIRPEGYRFEVRDSKKAWVNVQSGEVWLEEYQNQTGDVVYYNEKSTQLLSELPSPKAEEPSPVNLVFKEGSIQWAKFEGSKKASKLISGWGMIYGDQFLIHKKAPPRSNNGTILFGKADEPLISIKLHKCELRQDSDRYKKDDPVGHIIDKSRKEHFGVIFSNSSESNDWFHHLHMRASQFEGPSYKKASQKRATFRLRSVKKSDPAQIQKELSKVTLQRSKRKSIDKEENAKQSTWDSWFRRRPNRDKLVKNGIIKTNYFGTTLADLYIRDKLMVPHFVNWCIERIETDLTQDGIYRVAANQSTVHSLRMQVDQGVDAEKWKYGNDTHVLCGTLKMSTETETSVDHLGVTVLERRRTDIPQWLEKLKLGWLLETDNAHELFDNRPLLEELDIDPAEIWYKIRCILLPVFISKWGYQKHVLRDNPDFWGPLLSVTIFSAISVWGQSHVVGWIYTFWFCGSGLIFALGRVLGGDVTYSQCLSIIGYSLLPLSTVCFTMMLTGSTNGNGMSFLGYILWLLGITWSSYSAASLLVADEFLDKKPLIAYPIILLYIYFMHFFTGV</sequence>
<comment type="subcellular location">
    <subcellularLocation>
        <location evidence="1">Golgi apparatus membrane</location>
        <topology evidence="1">Multi-pass membrane protein</topology>
    </subcellularLocation>
    <subcellularLocation>
        <location evidence="8">Golgi apparatus</location>
        <location evidence="8">cis-Golgi network membrane</location>
    </subcellularLocation>
</comment>
<reference evidence="16 17" key="1">
    <citation type="submission" date="2021-04" db="EMBL/GenBank/DDBJ databases">
        <authorList>
            <person name="Bliznina A."/>
        </authorList>
    </citation>
    <scope>NUCLEOTIDE SEQUENCE [LARGE SCALE GENOMIC DNA]</scope>
</reference>
<evidence type="ECO:0000256" key="3">
    <source>
        <dbReference type="ARBA" id="ARBA00022443"/>
    </source>
</evidence>
<evidence type="ECO:0000256" key="2">
    <source>
        <dbReference type="ARBA" id="ARBA00010596"/>
    </source>
</evidence>
<evidence type="ECO:0000256" key="10">
    <source>
        <dbReference type="ARBA" id="ARBA00039687"/>
    </source>
</evidence>
<dbReference type="InterPro" id="IPR036028">
    <property type="entry name" value="SH3-like_dom_sf"/>
</dbReference>
<gene>
    <name evidence="16" type="ORF">OKIOD_LOCUS2731</name>
</gene>
<dbReference type="Gene3D" id="2.30.30.40">
    <property type="entry name" value="SH3 Domains"/>
    <property type="match status" value="1"/>
</dbReference>
<accession>A0ABN7S1S8</accession>
<evidence type="ECO:0000256" key="11">
    <source>
        <dbReference type="ARBA" id="ARBA00043122"/>
    </source>
</evidence>
<feature type="compositionally biased region" description="Polar residues" evidence="13">
    <location>
        <begin position="267"/>
        <end position="276"/>
    </location>
</feature>
<feature type="transmembrane region" description="Helical" evidence="14">
    <location>
        <begin position="710"/>
        <end position="727"/>
    </location>
</feature>
<protein>
    <recommendedName>
        <fullName evidence="10">Protein YIPF4</fullName>
    </recommendedName>
    <alternativeName>
        <fullName evidence="11">YIP1 family member 4</fullName>
    </alternativeName>
</protein>
<feature type="domain" description="SH3" evidence="15">
    <location>
        <begin position="3"/>
        <end position="73"/>
    </location>
</feature>
<evidence type="ECO:0000256" key="7">
    <source>
        <dbReference type="ARBA" id="ARBA00023136"/>
    </source>
</evidence>
<feature type="region of interest" description="Disordered" evidence="13">
    <location>
        <begin position="187"/>
        <end position="209"/>
    </location>
</feature>
<keyword evidence="4 14" id="KW-0812">Transmembrane</keyword>
<comment type="similarity">
    <text evidence="2">Belongs to the YIP1 family.</text>
</comment>
<feature type="transmembrane region" description="Helical" evidence="14">
    <location>
        <begin position="825"/>
        <end position="842"/>
    </location>
</feature>
<feature type="transmembrane region" description="Helical" evidence="14">
    <location>
        <begin position="765"/>
        <end position="784"/>
    </location>
</feature>
<evidence type="ECO:0000313" key="16">
    <source>
        <dbReference type="EMBL" id="CAG5086315.1"/>
    </source>
</evidence>
<dbReference type="Pfam" id="PF04893">
    <property type="entry name" value="Yip1"/>
    <property type="match status" value="1"/>
</dbReference>
<feature type="region of interest" description="Disordered" evidence="13">
    <location>
        <begin position="92"/>
        <end position="150"/>
    </location>
</feature>
<dbReference type="SUPFAM" id="SSF48350">
    <property type="entry name" value="GTPase activation domain, GAP"/>
    <property type="match status" value="1"/>
</dbReference>
<keyword evidence="3 12" id="KW-0728">SH3 domain</keyword>
<dbReference type="PANTHER" id="PTHR21236">
    <property type="entry name" value="GOLGI MEMBRANE PROTEIN YIP1"/>
    <property type="match status" value="1"/>
</dbReference>
<feature type="compositionally biased region" description="Polar residues" evidence="13">
    <location>
        <begin position="110"/>
        <end position="150"/>
    </location>
</feature>
<evidence type="ECO:0000256" key="4">
    <source>
        <dbReference type="ARBA" id="ARBA00022692"/>
    </source>
</evidence>
<evidence type="ECO:0000256" key="8">
    <source>
        <dbReference type="ARBA" id="ARBA00024188"/>
    </source>
</evidence>
<dbReference type="InterPro" id="IPR000198">
    <property type="entry name" value="RhoGAP_dom"/>
</dbReference>
<dbReference type="PROSITE" id="PS50002">
    <property type="entry name" value="SH3"/>
    <property type="match status" value="1"/>
</dbReference>
<keyword evidence="6" id="KW-0333">Golgi apparatus</keyword>